<keyword evidence="10" id="KW-1185">Reference proteome</keyword>
<dbReference type="GO" id="GO:0006352">
    <property type="term" value="P:DNA-templated transcription initiation"/>
    <property type="evidence" value="ECO:0007669"/>
    <property type="project" value="InterPro"/>
</dbReference>
<evidence type="ECO:0000259" key="7">
    <source>
        <dbReference type="Pfam" id="PF04542"/>
    </source>
</evidence>
<sequence length="313" mass="36549">MTDLQVIGEESLDVWGKYWKLVQPYRKQLWNYCLRLTGSPWDAEDLLQDTVLKAFASLSALSHRQQQLNTKAYLFRVATNHWLDQCRRTGRFKHEELNDEIWSEEYADPLEINEAIYSLLNHLTPRQAVVFILMESFRFTAKEVAELLASTEGAVNGLLNRARKGLYEARESGTELKKEHVINVHAESVQAFIDAYNRKDYIGLVNMLLDQATFSFVEMNSKEYGKETIIKYSLNPNNVSKSHDIYAKSCNLFGKHAIIFIRQTEQGPILYDVNTMEWELNKIARWNCYYFCREFMQYVAKELGLPLEPVEDF</sequence>
<dbReference type="AlphaFoldDB" id="A0A919XC56"/>
<feature type="domain" description="RNA polymerase sigma factor 70 region 4 type 2" evidence="8">
    <location>
        <begin position="114"/>
        <end position="164"/>
    </location>
</feature>
<dbReference type="Pfam" id="PF04542">
    <property type="entry name" value="Sigma70_r2"/>
    <property type="match status" value="1"/>
</dbReference>
<dbReference type="InterPro" id="IPR013324">
    <property type="entry name" value="RNA_pol_sigma_r3/r4-like"/>
</dbReference>
<dbReference type="InterPro" id="IPR007627">
    <property type="entry name" value="RNA_pol_sigma70_r2"/>
</dbReference>
<dbReference type="PANTHER" id="PTHR43133">
    <property type="entry name" value="RNA POLYMERASE ECF-TYPE SIGMA FACTO"/>
    <property type="match status" value="1"/>
</dbReference>
<evidence type="ECO:0000256" key="2">
    <source>
        <dbReference type="ARBA" id="ARBA00011344"/>
    </source>
</evidence>
<keyword evidence="3" id="KW-0805">Transcription regulation</keyword>
<dbReference type="Pfam" id="PF08281">
    <property type="entry name" value="Sigma70_r4_2"/>
    <property type="match status" value="1"/>
</dbReference>
<gene>
    <name evidence="9" type="ORF">J43TS3_25760</name>
</gene>
<evidence type="ECO:0000256" key="1">
    <source>
        <dbReference type="ARBA" id="ARBA00010641"/>
    </source>
</evidence>
<protein>
    <recommendedName>
        <fullName evidence="11">RNA polymerase sigma factor</fullName>
    </recommendedName>
</protein>
<evidence type="ECO:0000313" key="9">
    <source>
        <dbReference type="EMBL" id="GIO27965.1"/>
    </source>
</evidence>
<keyword evidence="4" id="KW-0731">Sigma factor</keyword>
<dbReference type="GO" id="GO:0003677">
    <property type="term" value="F:DNA binding"/>
    <property type="evidence" value="ECO:0007669"/>
    <property type="project" value="UniProtKB-KW"/>
</dbReference>
<dbReference type="InterPro" id="IPR014284">
    <property type="entry name" value="RNA_pol_sigma-70_dom"/>
</dbReference>
<dbReference type="Gene3D" id="1.10.1740.10">
    <property type="match status" value="1"/>
</dbReference>
<dbReference type="InterPro" id="IPR032710">
    <property type="entry name" value="NTF2-like_dom_sf"/>
</dbReference>
<dbReference type="Gene3D" id="1.10.10.10">
    <property type="entry name" value="Winged helix-like DNA-binding domain superfamily/Winged helix DNA-binding domain"/>
    <property type="match status" value="1"/>
</dbReference>
<evidence type="ECO:0000313" key="10">
    <source>
        <dbReference type="Proteomes" id="UP000676917"/>
    </source>
</evidence>
<evidence type="ECO:0000256" key="5">
    <source>
        <dbReference type="ARBA" id="ARBA00023125"/>
    </source>
</evidence>
<comment type="similarity">
    <text evidence="1">Belongs to the sigma-70 factor family. ECF subfamily.</text>
</comment>
<keyword evidence="5" id="KW-0238">DNA-binding</keyword>
<proteinExistence type="inferred from homology"/>
<evidence type="ECO:0000256" key="3">
    <source>
        <dbReference type="ARBA" id="ARBA00023015"/>
    </source>
</evidence>
<dbReference type="InterPro" id="IPR036388">
    <property type="entry name" value="WH-like_DNA-bd_sf"/>
</dbReference>
<dbReference type="SUPFAM" id="SSF54427">
    <property type="entry name" value="NTF2-like"/>
    <property type="match status" value="1"/>
</dbReference>
<name>A0A919XC56_9BACI</name>
<dbReference type="InterPro" id="IPR013325">
    <property type="entry name" value="RNA_pol_sigma_r2"/>
</dbReference>
<reference evidence="9" key="1">
    <citation type="submission" date="2021-03" db="EMBL/GenBank/DDBJ databases">
        <title>Antimicrobial resistance genes in bacteria isolated from Japanese honey, and their potential for conferring macrolide and lincosamide resistance in the American foulbrood pathogen Paenibacillus larvae.</title>
        <authorList>
            <person name="Okamoto M."/>
            <person name="Kumagai M."/>
            <person name="Kanamori H."/>
            <person name="Takamatsu D."/>
        </authorList>
    </citation>
    <scope>NUCLEOTIDE SEQUENCE</scope>
    <source>
        <strain evidence="9">J43TS3</strain>
    </source>
</reference>
<dbReference type="RefSeq" id="WP_212921432.1">
    <property type="nucleotide sequence ID" value="NZ_BORP01000005.1"/>
</dbReference>
<dbReference type="GO" id="GO:0016987">
    <property type="term" value="F:sigma factor activity"/>
    <property type="evidence" value="ECO:0007669"/>
    <property type="project" value="UniProtKB-KW"/>
</dbReference>
<evidence type="ECO:0000259" key="8">
    <source>
        <dbReference type="Pfam" id="PF08281"/>
    </source>
</evidence>
<feature type="domain" description="RNA polymerase sigma-70 region 2" evidence="7">
    <location>
        <begin position="21"/>
        <end position="91"/>
    </location>
</feature>
<dbReference type="NCBIfam" id="TIGR02937">
    <property type="entry name" value="sigma70-ECF"/>
    <property type="match status" value="1"/>
</dbReference>
<dbReference type="PANTHER" id="PTHR43133:SF8">
    <property type="entry name" value="RNA POLYMERASE SIGMA FACTOR HI_1459-RELATED"/>
    <property type="match status" value="1"/>
</dbReference>
<dbReference type="Proteomes" id="UP000676917">
    <property type="component" value="Unassembled WGS sequence"/>
</dbReference>
<evidence type="ECO:0000256" key="4">
    <source>
        <dbReference type="ARBA" id="ARBA00023082"/>
    </source>
</evidence>
<accession>A0A919XC56</accession>
<dbReference type="InterPro" id="IPR013249">
    <property type="entry name" value="RNA_pol_sigma70_r4_t2"/>
</dbReference>
<keyword evidence="6" id="KW-0804">Transcription</keyword>
<comment type="subunit">
    <text evidence="2">Interacts transiently with the RNA polymerase catalytic core formed by RpoA, RpoB, RpoC and RpoZ (2 alpha, 1 beta, 1 beta' and 1 omega subunit) to form the RNA polymerase holoenzyme that can initiate transcription.</text>
</comment>
<comment type="caution">
    <text evidence="9">The sequence shown here is derived from an EMBL/GenBank/DDBJ whole genome shotgun (WGS) entry which is preliminary data.</text>
</comment>
<dbReference type="SUPFAM" id="SSF88659">
    <property type="entry name" value="Sigma3 and sigma4 domains of RNA polymerase sigma factors"/>
    <property type="match status" value="1"/>
</dbReference>
<evidence type="ECO:0000256" key="6">
    <source>
        <dbReference type="ARBA" id="ARBA00023163"/>
    </source>
</evidence>
<dbReference type="InterPro" id="IPR039425">
    <property type="entry name" value="RNA_pol_sigma-70-like"/>
</dbReference>
<dbReference type="SUPFAM" id="SSF88946">
    <property type="entry name" value="Sigma2 domain of RNA polymerase sigma factors"/>
    <property type="match status" value="1"/>
</dbReference>
<dbReference type="EMBL" id="BORP01000005">
    <property type="protein sequence ID" value="GIO27965.1"/>
    <property type="molecule type" value="Genomic_DNA"/>
</dbReference>
<evidence type="ECO:0008006" key="11">
    <source>
        <dbReference type="Google" id="ProtNLM"/>
    </source>
</evidence>
<organism evidence="9 10">
    <name type="scientific">Ornithinibacillus bavariensis</name>
    <dbReference type="NCBI Taxonomy" id="545502"/>
    <lineage>
        <taxon>Bacteria</taxon>
        <taxon>Bacillati</taxon>
        <taxon>Bacillota</taxon>
        <taxon>Bacilli</taxon>
        <taxon>Bacillales</taxon>
        <taxon>Bacillaceae</taxon>
        <taxon>Ornithinibacillus</taxon>
    </lineage>
</organism>